<evidence type="ECO:0000256" key="6">
    <source>
        <dbReference type="ARBA" id="ARBA00023163"/>
    </source>
</evidence>
<comment type="subunit">
    <text evidence="8">Component of the Mediator complex.</text>
</comment>
<evidence type="ECO:0000256" key="2">
    <source>
        <dbReference type="ARBA" id="ARBA00006378"/>
    </source>
</evidence>
<evidence type="ECO:0000256" key="3">
    <source>
        <dbReference type="ARBA" id="ARBA00019660"/>
    </source>
</evidence>
<dbReference type="GO" id="GO:0016592">
    <property type="term" value="C:mediator complex"/>
    <property type="evidence" value="ECO:0007669"/>
    <property type="project" value="InterPro"/>
</dbReference>
<protein>
    <recommendedName>
        <fullName evidence="3 8">Mediator of RNA polymerase II transcription subunit 31</fullName>
    </recommendedName>
</protein>
<evidence type="ECO:0000256" key="5">
    <source>
        <dbReference type="ARBA" id="ARBA00023159"/>
    </source>
</evidence>
<comment type="subcellular location">
    <subcellularLocation>
        <location evidence="1 8">Nucleus</location>
    </subcellularLocation>
</comment>
<dbReference type="Pfam" id="PF05669">
    <property type="entry name" value="Med31"/>
    <property type="match status" value="1"/>
</dbReference>
<dbReference type="Proteomes" id="UP000192758">
    <property type="component" value="Unassembled WGS sequence"/>
</dbReference>
<name>A0A1W0E6Y5_9MICR</name>
<evidence type="ECO:0000256" key="4">
    <source>
        <dbReference type="ARBA" id="ARBA00023015"/>
    </source>
</evidence>
<accession>A0A1W0E6Y5</accession>
<dbReference type="PANTHER" id="PTHR13186">
    <property type="entry name" value="MEDIATOR OF RNA POLYMERASE II TRANSCRIPTION SUBUNIT 31"/>
    <property type="match status" value="1"/>
</dbReference>
<dbReference type="GO" id="GO:0003712">
    <property type="term" value="F:transcription coregulator activity"/>
    <property type="evidence" value="ECO:0007669"/>
    <property type="project" value="InterPro"/>
</dbReference>
<dbReference type="EMBL" id="MNPJ01000014">
    <property type="protein sequence ID" value="OQS55027.1"/>
    <property type="molecule type" value="Genomic_DNA"/>
</dbReference>
<evidence type="ECO:0000256" key="7">
    <source>
        <dbReference type="ARBA" id="ARBA00023242"/>
    </source>
</evidence>
<gene>
    <name evidence="9" type="primary">SOH1</name>
    <name evidence="9" type="ORF">EHP00_940</name>
</gene>
<keyword evidence="4 8" id="KW-0805">Transcription regulation</keyword>
<keyword evidence="10" id="KW-1185">Reference proteome</keyword>
<comment type="function">
    <text evidence="8">Component of the Mediator complex, a coactivator involved in the regulated transcription of nearly all RNA polymerase II-dependent genes. Mediator functions as a bridge to convey information from gene-specific regulatory proteins to the basal RNA polymerase II transcription machinery. Mediator is recruited to promoters by direct interactions with regulatory proteins and serves as a scaffold for the assembly of a functional preinitiation complex with RNA polymerase II and the general transcription factors.</text>
</comment>
<keyword evidence="6 8" id="KW-0804">Transcription</keyword>
<dbReference type="AlphaFoldDB" id="A0A1W0E6Y5"/>
<dbReference type="InterPro" id="IPR008831">
    <property type="entry name" value="Mediator_Med31"/>
</dbReference>
<keyword evidence="5 8" id="KW-0010">Activator</keyword>
<evidence type="ECO:0000313" key="9">
    <source>
        <dbReference type="EMBL" id="OQS55027.1"/>
    </source>
</evidence>
<sequence>MKGSFQKDLEFLESLTNIEYLKWLRNKEYINNPYFIEYLKKLLIFKKEKYFKFLVYPQSLEILEFIINNQNELNSNDFFEKLEKQQYYLWLYKK</sequence>
<dbReference type="OrthoDB" id="10257739at2759"/>
<keyword evidence="7 8" id="KW-0539">Nucleus</keyword>
<comment type="similarity">
    <text evidence="2 8">Belongs to the Mediator complex subunit 31 family.</text>
</comment>
<reference evidence="9 10" key="1">
    <citation type="journal article" date="2017" name="Environ. Microbiol.">
        <title>Decay of the glycolytic pathway and adaptation to intranuclear parasitism within Enterocytozoonidae microsporidia.</title>
        <authorList>
            <person name="Wiredu Boakye D."/>
            <person name="Jaroenlak P."/>
            <person name="Prachumwat A."/>
            <person name="Williams T.A."/>
            <person name="Bateman K.S."/>
            <person name="Itsathitphaisarn O."/>
            <person name="Sritunyalucksana K."/>
            <person name="Paszkiewicz K.H."/>
            <person name="Moore K.A."/>
            <person name="Stentiford G.D."/>
            <person name="Williams B.A."/>
        </authorList>
    </citation>
    <scope>NUCLEOTIDE SEQUENCE [LARGE SCALE GENOMIC DNA]</scope>
    <source>
        <strain evidence="9 10">TH1</strain>
    </source>
</reference>
<evidence type="ECO:0000256" key="8">
    <source>
        <dbReference type="RuleBase" id="RU364129"/>
    </source>
</evidence>
<proteinExistence type="inferred from homology"/>
<dbReference type="GO" id="GO:0006355">
    <property type="term" value="P:regulation of DNA-templated transcription"/>
    <property type="evidence" value="ECO:0007669"/>
    <property type="project" value="InterPro"/>
</dbReference>
<organism evidence="9 10">
    <name type="scientific">Ecytonucleospora hepatopenaei</name>
    <dbReference type="NCBI Taxonomy" id="646526"/>
    <lineage>
        <taxon>Eukaryota</taxon>
        <taxon>Fungi</taxon>
        <taxon>Fungi incertae sedis</taxon>
        <taxon>Microsporidia</taxon>
        <taxon>Enterocytozoonidae</taxon>
        <taxon>Ecytonucleospora</taxon>
    </lineage>
</organism>
<evidence type="ECO:0000313" key="10">
    <source>
        <dbReference type="Proteomes" id="UP000192758"/>
    </source>
</evidence>
<comment type="caution">
    <text evidence="9">The sequence shown here is derived from an EMBL/GenBank/DDBJ whole genome shotgun (WGS) entry which is preliminary data.</text>
</comment>
<evidence type="ECO:0000256" key="1">
    <source>
        <dbReference type="ARBA" id="ARBA00004123"/>
    </source>
</evidence>
<dbReference type="VEuPathDB" id="MicrosporidiaDB:EHP00_940"/>
<dbReference type="Gene3D" id="1.10.10.1340">
    <property type="entry name" value="Mediator of RNA polymerase II, submodule Med31 (Soh1)"/>
    <property type="match status" value="1"/>
</dbReference>
<dbReference type="InterPro" id="IPR038089">
    <property type="entry name" value="Med31_sf"/>
</dbReference>
<dbReference type="STRING" id="646526.A0A1W0E6Y5"/>